<evidence type="ECO:0000256" key="2">
    <source>
        <dbReference type="ARBA" id="ARBA00022980"/>
    </source>
</evidence>
<protein>
    <recommendedName>
        <fullName evidence="7">Ribosomal protein L22</fullName>
    </recommendedName>
</protein>
<dbReference type="PANTHER" id="PTHR11593:SF10">
    <property type="entry name" value="60S RIBOSOMAL PROTEIN L17"/>
    <property type="match status" value="1"/>
</dbReference>
<dbReference type="OrthoDB" id="10254664at2759"/>
<dbReference type="InterPro" id="IPR036394">
    <property type="entry name" value="Ribosomal_uL22_sf"/>
</dbReference>
<comment type="caution">
    <text evidence="5">The sequence shown here is derived from an EMBL/GenBank/DDBJ whole genome shotgun (WGS) entry which is preliminary data.</text>
</comment>
<keyword evidence="2 4" id="KW-0689">Ribosomal protein</keyword>
<keyword evidence="6" id="KW-1185">Reference proteome</keyword>
<gene>
    <name evidence="5" type="ORF">CANINC_000027</name>
</gene>
<dbReference type="Proteomes" id="UP000307173">
    <property type="component" value="Unassembled WGS sequence"/>
</dbReference>
<dbReference type="GO" id="GO:0003735">
    <property type="term" value="F:structural constituent of ribosome"/>
    <property type="evidence" value="ECO:0007669"/>
    <property type="project" value="InterPro"/>
</dbReference>
<dbReference type="InterPro" id="IPR005721">
    <property type="entry name" value="Ribosomal_uL22_euk/arc"/>
</dbReference>
<evidence type="ECO:0000256" key="4">
    <source>
        <dbReference type="RuleBase" id="RU004005"/>
    </source>
</evidence>
<evidence type="ECO:0000256" key="3">
    <source>
        <dbReference type="ARBA" id="ARBA00023274"/>
    </source>
</evidence>
<dbReference type="CDD" id="cd00336">
    <property type="entry name" value="Ribosomal_L22"/>
    <property type="match status" value="1"/>
</dbReference>
<dbReference type="FunFam" id="3.90.470.10:FF:000010">
    <property type="entry name" value="60S ribosomal protein L17"/>
    <property type="match status" value="1"/>
</dbReference>
<dbReference type="NCBIfam" id="TIGR01038">
    <property type="entry name" value="uL22_arch_euk"/>
    <property type="match status" value="1"/>
</dbReference>
<reference evidence="5 6" key="1">
    <citation type="journal article" date="2019" name="Front. Genet.">
        <title>Whole-Genome Sequencing of the Opportunistic Yeast Pathogen Candida inconspicua Uncovers Its Hybrid Origin.</title>
        <authorList>
            <person name="Mixao V."/>
            <person name="Hansen A.P."/>
            <person name="Saus E."/>
            <person name="Boekhout T."/>
            <person name="Lass-Florl C."/>
            <person name="Gabaldon T."/>
        </authorList>
    </citation>
    <scope>NUCLEOTIDE SEQUENCE [LARGE SCALE GENOMIC DNA]</scope>
    <source>
        <strain evidence="5 6">CBS 180</strain>
    </source>
</reference>
<dbReference type="PROSITE" id="PS00464">
    <property type="entry name" value="RIBOSOMAL_L22"/>
    <property type="match status" value="1"/>
</dbReference>
<dbReference type="Pfam" id="PF00237">
    <property type="entry name" value="Ribosomal_L22"/>
    <property type="match status" value="1"/>
</dbReference>
<dbReference type="PANTHER" id="PTHR11593">
    <property type="entry name" value="60S RIBOSOMAL PROTEIN L17"/>
    <property type="match status" value="1"/>
</dbReference>
<evidence type="ECO:0000256" key="1">
    <source>
        <dbReference type="ARBA" id="ARBA00009451"/>
    </source>
</evidence>
<dbReference type="GO" id="GO:0002181">
    <property type="term" value="P:cytoplasmic translation"/>
    <property type="evidence" value="ECO:0007669"/>
    <property type="project" value="TreeGrafter"/>
</dbReference>
<accession>A0A4T0X786</accession>
<dbReference type="Gene3D" id="3.90.470.10">
    <property type="entry name" value="Ribosomal protein L22/L17"/>
    <property type="match status" value="1"/>
</dbReference>
<evidence type="ECO:0000313" key="5">
    <source>
        <dbReference type="EMBL" id="TID31398.1"/>
    </source>
</evidence>
<name>A0A4T0X786_9ASCO</name>
<dbReference type="STRING" id="52247.A0A4T0X786"/>
<dbReference type="EMBL" id="SELW01000005">
    <property type="protein sequence ID" value="TID31398.1"/>
    <property type="molecule type" value="Genomic_DNA"/>
</dbReference>
<dbReference type="InterPro" id="IPR001063">
    <property type="entry name" value="Ribosomal_uL22"/>
</dbReference>
<dbReference type="GO" id="GO:0022625">
    <property type="term" value="C:cytosolic large ribosomal subunit"/>
    <property type="evidence" value="ECO:0007669"/>
    <property type="project" value="TreeGrafter"/>
</dbReference>
<dbReference type="SUPFAM" id="SSF54843">
    <property type="entry name" value="Ribosomal protein L22"/>
    <property type="match status" value="1"/>
</dbReference>
<dbReference type="AlphaFoldDB" id="A0A4T0X786"/>
<dbReference type="InterPro" id="IPR018260">
    <property type="entry name" value="Ribosomal_uL22_CS"/>
</dbReference>
<proteinExistence type="inferred from homology"/>
<evidence type="ECO:0000313" key="6">
    <source>
        <dbReference type="Proteomes" id="UP000307173"/>
    </source>
</evidence>
<sequence>MARYAAVPSNPAKSASARGSYLRVSFKNTRETVQAVSGWKLEKAQKYLDQVLAHERAIPFRRFNGSIGRTAQGKEFGVTKARWPAKSVKFVQDLLTNAKSNAEAKGLDASKLVISHIQVNQAPKMRRRTFRAHGRINAYQSSPSHIELIVTEEEEAVAKATDKKKVAYNARQLGRLSHQKRIAA</sequence>
<keyword evidence="3 4" id="KW-0687">Ribonucleoprotein</keyword>
<evidence type="ECO:0008006" key="7">
    <source>
        <dbReference type="Google" id="ProtNLM"/>
    </source>
</evidence>
<organism evidence="5 6">
    <name type="scientific">Pichia inconspicua</name>
    <dbReference type="NCBI Taxonomy" id="52247"/>
    <lineage>
        <taxon>Eukaryota</taxon>
        <taxon>Fungi</taxon>
        <taxon>Dikarya</taxon>
        <taxon>Ascomycota</taxon>
        <taxon>Saccharomycotina</taxon>
        <taxon>Pichiomycetes</taxon>
        <taxon>Pichiales</taxon>
        <taxon>Pichiaceae</taxon>
        <taxon>Pichia</taxon>
    </lineage>
</organism>
<comment type="similarity">
    <text evidence="1 4">Belongs to the universal ribosomal protein uL22 family.</text>
</comment>